<organism evidence="5 6">
    <name type="scientific">Anaeramoeba flamelloides</name>
    <dbReference type="NCBI Taxonomy" id="1746091"/>
    <lineage>
        <taxon>Eukaryota</taxon>
        <taxon>Metamonada</taxon>
        <taxon>Anaeramoebidae</taxon>
        <taxon>Anaeramoeba</taxon>
    </lineage>
</organism>
<feature type="compositionally biased region" description="Basic and acidic residues" evidence="4">
    <location>
        <begin position="209"/>
        <end position="243"/>
    </location>
</feature>
<keyword evidence="2" id="KW-0677">Repeat</keyword>
<sequence length="326" mass="37746">MNFFSVGNENGCACELLFVLLERSILVYKLPECLQLEIFNTSMNTNGILEIWVIQNENERVCVLASLRPTEGTVRIKKYSFFLSSAKKKTLQTTKKLKREHEIITNTCELQINKIVLVQMGLTSQLAVTVEPLSKYGRRSQGSFFGKKKRGNTKALIFSLSFSPDCSLLAASSFNGTLHVFKLILIQRLNKQKRSNKKILNSNFNSTEETMKNEKVKEKENNNEKEKENENEKDNANEIEKEKRRNKNLIDNQKEIQNDLNLSKKNPQRADYKGRIQKHLKSLCGFNKKNEIIVILNDETFYKFTLPNPITKSKILYLENDDFLKF</sequence>
<feature type="region of interest" description="Disordered" evidence="4">
    <location>
        <begin position="197"/>
        <end position="270"/>
    </location>
</feature>
<dbReference type="EMBL" id="JANTQA010000040">
    <property type="protein sequence ID" value="KAJ3435551.1"/>
    <property type="molecule type" value="Genomic_DNA"/>
</dbReference>
<evidence type="ECO:0000256" key="3">
    <source>
        <dbReference type="ARBA" id="ARBA00025740"/>
    </source>
</evidence>
<evidence type="ECO:0000256" key="4">
    <source>
        <dbReference type="SAM" id="MobiDB-lite"/>
    </source>
</evidence>
<dbReference type="Proteomes" id="UP001146793">
    <property type="component" value="Unassembled WGS sequence"/>
</dbReference>
<reference evidence="5" key="1">
    <citation type="submission" date="2022-08" db="EMBL/GenBank/DDBJ databases">
        <title>Novel sulphate-reducing endosymbionts in the free-living metamonad Anaeramoeba.</title>
        <authorList>
            <person name="Jerlstrom-Hultqvist J."/>
            <person name="Cepicka I."/>
            <person name="Gallot-Lavallee L."/>
            <person name="Salas-Leiva D."/>
            <person name="Curtis B.A."/>
            <person name="Zahonova K."/>
            <person name="Pipaliya S."/>
            <person name="Dacks J."/>
            <person name="Roger A.J."/>
        </authorList>
    </citation>
    <scope>NUCLEOTIDE SEQUENCE</scope>
    <source>
        <strain evidence="5">Busselton2</strain>
    </source>
</reference>
<protein>
    <submittedName>
        <fullName evidence="5">Wd-repeat protein interacting with phosphoinosides wipi -related</fullName>
    </submittedName>
</protein>
<dbReference type="InterPro" id="IPR015943">
    <property type="entry name" value="WD40/YVTN_repeat-like_dom_sf"/>
</dbReference>
<comment type="similarity">
    <text evidence="3">Belongs to the WD repeat PROPPIN family.</text>
</comment>
<dbReference type="AlphaFoldDB" id="A0AAV7Z3Q8"/>
<gene>
    <name evidence="5" type="ORF">M0812_19740</name>
</gene>
<evidence type="ECO:0000256" key="1">
    <source>
        <dbReference type="ARBA" id="ARBA00022574"/>
    </source>
</evidence>
<dbReference type="Gene3D" id="2.130.10.10">
    <property type="entry name" value="YVTN repeat-like/Quinoprotein amine dehydrogenase"/>
    <property type="match status" value="1"/>
</dbReference>
<comment type="caution">
    <text evidence="5">The sequence shown here is derived from an EMBL/GenBank/DDBJ whole genome shotgun (WGS) entry which is preliminary data.</text>
</comment>
<evidence type="ECO:0000313" key="5">
    <source>
        <dbReference type="EMBL" id="KAJ3435551.1"/>
    </source>
</evidence>
<dbReference type="InterPro" id="IPR048720">
    <property type="entry name" value="PROPPIN"/>
</dbReference>
<accession>A0AAV7Z3Q8</accession>
<dbReference type="InterPro" id="IPR036322">
    <property type="entry name" value="WD40_repeat_dom_sf"/>
</dbReference>
<name>A0AAV7Z3Q8_9EUKA</name>
<keyword evidence="1" id="KW-0853">WD repeat</keyword>
<dbReference type="PANTHER" id="PTHR11227">
    <property type="entry name" value="WD-REPEAT PROTEIN INTERACTING WITH PHOSPHOINOSIDES WIPI -RELATED"/>
    <property type="match status" value="1"/>
</dbReference>
<dbReference type="SUPFAM" id="SSF50978">
    <property type="entry name" value="WD40 repeat-like"/>
    <property type="match status" value="1"/>
</dbReference>
<proteinExistence type="inferred from homology"/>
<evidence type="ECO:0000313" key="6">
    <source>
        <dbReference type="Proteomes" id="UP001146793"/>
    </source>
</evidence>
<evidence type="ECO:0000256" key="2">
    <source>
        <dbReference type="ARBA" id="ARBA00022737"/>
    </source>
</evidence>
<feature type="compositionally biased region" description="Polar residues" evidence="4">
    <location>
        <begin position="198"/>
        <end position="207"/>
    </location>
</feature>